<accession>A0A6N7F0Q9</accession>
<name>A0A6N7F0Q9_9GAMM</name>
<dbReference type="Gene3D" id="2.60.120.40">
    <property type="match status" value="1"/>
</dbReference>
<keyword evidence="3" id="KW-1185">Reference proteome</keyword>
<dbReference type="Pfam" id="PF00386">
    <property type="entry name" value="C1q"/>
    <property type="match status" value="1"/>
</dbReference>
<dbReference type="SUPFAM" id="SSF49842">
    <property type="entry name" value="TNF-like"/>
    <property type="match status" value="1"/>
</dbReference>
<feature type="domain" description="C1q" evidence="1">
    <location>
        <begin position="215"/>
        <end position="362"/>
    </location>
</feature>
<evidence type="ECO:0000259" key="1">
    <source>
        <dbReference type="PROSITE" id="PS50871"/>
    </source>
</evidence>
<dbReference type="InterPro" id="IPR001073">
    <property type="entry name" value="C1q_dom"/>
</dbReference>
<reference evidence="2 3" key="1">
    <citation type="submission" date="2019-10" db="EMBL/GenBank/DDBJ databases">
        <title>Cardiobacteriales fam. a chemoheterotrophic member of the order Cardiobacteriales, and proposal of Cardiobacteriales fam. nov.</title>
        <authorList>
            <person name="Wang C."/>
        </authorList>
    </citation>
    <scope>NUCLEOTIDE SEQUENCE [LARGE SCALE GENOMIC DNA]</scope>
    <source>
        <strain evidence="2 3">ML27</strain>
    </source>
</reference>
<proteinExistence type="predicted"/>
<protein>
    <recommendedName>
        <fullName evidence="1">C1q domain-containing protein</fullName>
    </recommendedName>
</protein>
<evidence type="ECO:0000313" key="2">
    <source>
        <dbReference type="EMBL" id="MPV86987.1"/>
    </source>
</evidence>
<sequence length="362" mass="39343">MMTTAREIESIGILNSCSWYWTSKMKNNLTCLLLLLPLYLPLNVGAQTFDADELVMIHHATTTQINAFSPVKGALVYNSDNDTLYVFDGANWNASNNDIITSLVDNNNGSYTYTAEDGAQTTFTISDNQIIDVYSLNGDGKNLDLSLENDGQATKKVDLSALNITGDVTGTLANTGVAKIQNVDVSATAPSDGQALVYNGANSQWEPTALIGGAAVFPQILVDASRTSDYNMNQNYQTVIYNSVAINSGTSYNIGNGVFTTPDSGMYQIMYNNQYGYTNYRNHTVFNRIMINSAVEMESANGSWTNGNGNGNRAYATNTGNTIVQLNAGQTVRVEHRANTNQDNISPRTGAGQHRLKIIRLK</sequence>
<dbReference type="EMBL" id="WHNW01000015">
    <property type="protein sequence ID" value="MPV86987.1"/>
    <property type="molecule type" value="Genomic_DNA"/>
</dbReference>
<dbReference type="PROSITE" id="PS50871">
    <property type="entry name" value="C1Q"/>
    <property type="match status" value="1"/>
</dbReference>
<dbReference type="InParanoid" id="A0A6N7F0Q9"/>
<comment type="caution">
    <text evidence="2">The sequence shown here is derived from an EMBL/GenBank/DDBJ whole genome shotgun (WGS) entry which is preliminary data.</text>
</comment>
<evidence type="ECO:0000313" key="3">
    <source>
        <dbReference type="Proteomes" id="UP000471298"/>
    </source>
</evidence>
<dbReference type="InterPro" id="IPR008983">
    <property type="entry name" value="Tumour_necrosis_fac-like_dom"/>
</dbReference>
<dbReference type="AlphaFoldDB" id="A0A6N7F0Q9"/>
<organism evidence="2 3">
    <name type="scientific">Ostreibacterium oceani</name>
    <dbReference type="NCBI Taxonomy" id="2654998"/>
    <lineage>
        <taxon>Bacteria</taxon>
        <taxon>Pseudomonadati</taxon>
        <taxon>Pseudomonadota</taxon>
        <taxon>Gammaproteobacteria</taxon>
        <taxon>Cardiobacteriales</taxon>
        <taxon>Ostreibacteriaceae</taxon>
        <taxon>Ostreibacterium</taxon>
    </lineage>
</organism>
<dbReference type="Proteomes" id="UP000471298">
    <property type="component" value="Unassembled WGS sequence"/>
</dbReference>
<gene>
    <name evidence="2" type="ORF">GCU85_09640</name>
</gene>